<evidence type="ECO:0000313" key="1">
    <source>
        <dbReference type="EMBL" id="CAJ0595954.1"/>
    </source>
</evidence>
<evidence type="ECO:0000313" key="2">
    <source>
        <dbReference type="Proteomes" id="UP001176961"/>
    </source>
</evidence>
<comment type="caution">
    <text evidence="1">The sequence shown here is derived from an EMBL/GenBank/DDBJ whole genome shotgun (WGS) entry which is preliminary data.</text>
</comment>
<gene>
    <name evidence="1" type="ORF">CYNAS_LOCUS7937</name>
</gene>
<proteinExistence type="predicted"/>
<sequence length="71" mass="7595">MRIASAVTSSCFNKNSLVKQTNSTMFDFLVQAYFLTVIGLTAGQLNFGTTSLPLCQNDAACTPPSVCIDKV</sequence>
<organism evidence="1 2">
    <name type="scientific">Cylicocyclus nassatus</name>
    <name type="common">Nematode worm</name>
    <dbReference type="NCBI Taxonomy" id="53992"/>
    <lineage>
        <taxon>Eukaryota</taxon>
        <taxon>Metazoa</taxon>
        <taxon>Ecdysozoa</taxon>
        <taxon>Nematoda</taxon>
        <taxon>Chromadorea</taxon>
        <taxon>Rhabditida</taxon>
        <taxon>Rhabditina</taxon>
        <taxon>Rhabditomorpha</taxon>
        <taxon>Strongyloidea</taxon>
        <taxon>Strongylidae</taxon>
        <taxon>Cylicocyclus</taxon>
    </lineage>
</organism>
<reference evidence="1" key="1">
    <citation type="submission" date="2023-07" db="EMBL/GenBank/DDBJ databases">
        <authorList>
            <consortium name="CYATHOMIX"/>
        </authorList>
    </citation>
    <scope>NUCLEOTIDE SEQUENCE</scope>
    <source>
        <strain evidence="1">N/A</strain>
    </source>
</reference>
<protein>
    <submittedName>
        <fullName evidence="1">Uncharacterized protein</fullName>
    </submittedName>
</protein>
<dbReference type="EMBL" id="CATQJL010000112">
    <property type="protein sequence ID" value="CAJ0595954.1"/>
    <property type="molecule type" value="Genomic_DNA"/>
</dbReference>
<keyword evidence="2" id="KW-1185">Reference proteome</keyword>
<dbReference type="AlphaFoldDB" id="A0AA36M1U7"/>
<dbReference type="Proteomes" id="UP001176961">
    <property type="component" value="Unassembled WGS sequence"/>
</dbReference>
<accession>A0AA36M1U7</accession>
<name>A0AA36M1U7_CYLNA</name>